<proteinExistence type="predicted"/>
<dbReference type="OrthoDB" id="2880119at2"/>
<keyword evidence="4" id="KW-1185">Reference proteome</keyword>
<organism evidence="1 3">
    <name type="scientific">Caldalkalibacillus thermarum (strain TA2.A1)</name>
    <dbReference type="NCBI Taxonomy" id="986075"/>
    <lineage>
        <taxon>Bacteria</taxon>
        <taxon>Bacillati</taxon>
        <taxon>Bacillota</taxon>
        <taxon>Bacilli</taxon>
        <taxon>Bacillales</taxon>
        <taxon>Bacillaceae</taxon>
        <taxon>Caldalkalibacillus</taxon>
    </lineage>
</organism>
<dbReference type="AlphaFoldDB" id="F5L5F4"/>
<dbReference type="EMBL" id="CP082237">
    <property type="protein sequence ID" value="QZT33354.1"/>
    <property type="molecule type" value="Genomic_DNA"/>
</dbReference>
<reference evidence="2" key="3">
    <citation type="submission" date="2021-08" db="EMBL/GenBank/DDBJ databases">
        <authorList>
            <person name="de Jong S."/>
            <person name="van den Broek M."/>
            <person name="Merkel A."/>
            <person name="de la Torre Cortes P."/>
            <person name="Kalamorz F."/>
            <person name="Cook G."/>
            <person name="van Loosdrecht M."/>
            <person name="McMillan D."/>
        </authorList>
    </citation>
    <scope>NUCLEOTIDE SEQUENCE</scope>
    <source>
        <strain evidence="2">TA2.A1</strain>
    </source>
</reference>
<accession>F5L5F4</accession>
<dbReference type="Proteomes" id="UP000010716">
    <property type="component" value="Unassembled WGS sequence"/>
</dbReference>
<dbReference type="RefSeq" id="WP_007503731.1">
    <property type="nucleotide sequence ID" value="NZ_AFCE01000106.1"/>
</dbReference>
<name>F5L5F4_CALTT</name>
<evidence type="ECO:0000313" key="4">
    <source>
        <dbReference type="Proteomes" id="UP000825179"/>
    </source>
</evidence>
<protein>
    <submittedName>
        <fullName evidence="1">Uncharacterized protein</fullName>
    </submittedName>
</protein>
<dbReference type="EMBL" id="AFCE01000106">
    <property type="protein sequence ID" value="EGL83419.1"/>
    <property type="molecule type" value="Genomic_DNA"/>
</dbReference>
<dbReference type="KEGG" id="cthu:HUR95_14005"/>
<sequence>MARRIATEYRNILIDLNLTQFEEFMHLLQEADIQTEVRIFENGDKECMLYDKYCLIPLAFRNMGSYLKCTGTFVVYDWNIAYALQRSLQQFKGNAMCYRIYQGEMIEYEYVQGQIIKITEIKNGKRQLIYKSDRMFPYIQQQLYHSTKIEKQIAAIKAEIDSLLDQRIAASHTKVTDETKVADIDEQLKGLVKKLFVLEA</sequence>
<gene>
    <name evidence="1" type="ORF">CathTA2_1017</name>
    <name evidence="2" type="ORF">HUR95_14005</name>
</gene>
<evidence type="ECO:0000313" key="1">
    <source>
        <dbReference type="EMBL" id="EGL83419.1"/>
    </source>
</evidence>
<dbReference type="eggNOG" id="ENOG5032TN9">
    <property type="taxonomic scope" value="Bacteria"/>
</dbReference>
<reference evidence="2 4" key="2">
    <citation type="journal article" date="2020" name="Extremophiles">
        <title>Genomic analysis of Caldalkalibacillus thermarum TA2.A1 reveals aerobic alkaliphilic metabolism and evolutionary hallmarks linking alkaliphilic bacteria and plant life.</title>
        <authorList>
            <person name="de Jong S.I."/>
            <person name="van den Broek M.A."/>
            <person name="Merkel A.Y."/>
            <person name="de la Torre Cortes P."/>
            <person name="Kalamorz F."/>
            <person name="Cook G.M."/>
            <person name="van Loosdrecht M.C.M."/>
            <person name="McMillan D.G.G."/>
        </authorList>
    </citation>
    <scope>NUCLEOTIDE SEQUENCE [LARGE SCALE GENOMIC DNA]</scope>
    <source>
        <strain evidence="2 4">TA2.A1</strain>
    </source>
</reference>
<dbReference type="Proteomes" id="UP000825179">
    <property type="component" value="Chromosome"/>
</dbReference>
<evidence type="ECO:0000313" key="3">
    <source>
        <dbReference type="Proteomes" id="UP000010716"/>
    </source>
</evidence>
<reference evidence="1 3" key="1">
    <citation type="journal article" date="2011" name="J. Bacteriol.">
        <title>Draft genome sequence of the thermoalkaliphilic Caldalkalibacillus thermarum strain TA2.A1.</title>
        <authorList>
            <person name="Kalamorz F."/>
            <person name="Keis S."/>
            <person name="McMillan D.G."/>
            <person name="Olsson K."/>
            <person name="Stanton J.A."/>
            <person name="Stockwell P."/>
            <person name="Black M.A."/>
            <person name="Klingeman D.M."/>
            <person name="Land M.L."/>
            <person name="Han C.S."/>
            <person name="Martin S.L."/>
            <person name="Becher S.A."/>
            <person name="Peddie C.J."/>
            <person name="Morgan H.W."/>
            <person name="Matthies D."/>
            <person name="Preiss L."/>
            <person name="Meier T."/>
            <person name="Brown S.D."/>
            <person name="Cook G.M."/>
        </authorList>
    </citation>
    <scope>NUCLEOTIDE SEQUENCE [LARGE SCALE GENOMIC DNA]</scope>
    <source>
        <strain evidence="1 3">TA2.A1</strain>
    </source>
</reference>
<evidence type="ECO:0000313" key="2">
    <source>
        <dbReference type="EMBL" id="QZT33354.1"/>
    </source>
</evidence>